<feature type="transmembrane region" description="Helical" evidence="5">
    <location>
        <begin position="20"/>
        <end position="38"/>
    </location>
</feature>
<keyword evidence="9" id="KW-1185">Reference proteome</keyword>
<proteinExistence type="predicted"/>
<reference evidence="7" key="3">
    <citation type="submission" date="2011-03" db="EMBL/GenBank/DDBJ databases">
        <title>Annotation of Magnaporthe poae ATCC 64411.</title>
        <authorList>
            <person name="Ma L.-J."/>
            <person name="Dead R."/>
            <person name="Young S.K."/>
            <person name="Zeng Q."/>
            <person name="Gargeya S."/>
            <person name="Fitzgerald M."/>
            <person name="Haas B."/>
            <person name="Abouelleil A."/>
            <person name="Alvarado L."/>
            <person name="Arachchi H.M."/>
            <person name="Berlin A."/>
            <person name="Brown A."/>
            <person name="Chapman S.B."/>
            <person name="Chen Z."/>
            <person name="Dunbar C."/>
            <person name="Freedman E."/>
            <person name="Gearin G."/>
            <person name="Gellesch M."/>
            <person name="Goldberg J."/>
            <person name="Griggs A."/>
            <person name="Gujja S."/>
            <person name="Heiman D."/>
            <person name="Howarth C."/>
            <person name="Larson L."/>
            <person name="Lui A."/>
            <person name="MacDonald P.J.P."/>
            <person name="Mehta T."/>
            <person name="Montmayeur A."/>
            <person name="Murphy C."/>
            <person name="Neiman D."/>
            <person name="Pearson M."/>
            <person name="Priest M."/>
            <person name="Roberts A."/>
            <person name="Saif S."/>
            <person name="Shea T."/>
            <person name="Shenoy N."/>
            <person name="Sisk P."/>
            <person name="Stolte C."/>
            <person name="Sykes S."/>
            <person name="Yandava C."/>
            <person name="Wortman J."/>
            <person name="Nusbaum C."/>
            <person name="Birren B."/>
        </authorList>
    </citation>
    <scope>NUCLEOTIDE SEQUENCE</scope>
    <source>
        <strain evidence="7">ATCC 64411</strain>
    </source>
</reference>
<dbReference type="InterPro" id="IPR000620">
    <property type="entry name" value="EamA_dom"/>
</dbReference>
<dbReference type="Pfam" id="PF00892">
    <property type="entry name" value="EamA"/>
    <property type="match status" value="2"/>
</dbReference>
<feature type="transmembrane region" description="Helical" evidence="5">
    <location>
        <begin position="176"/>
        <end position="201"/>
    </location>
</feature>
<dbReference type="PANTHER" id="PTHR23051:SF0">
    <property type="entry name" value="SOLUTE CARRIER FAMILY 35 MEMBER F5"/>
    <property type="match status" value="1"/>
</dbReference>
<evidence type="ECO:0000259" key="6">
    <source>
        <dbReference type="Pfam" id="PF00892"/>
    </source>
</evidence>
<name>A0A0C4E4L8_MAGP6</name>
<dbReference type="Proteomes" id="UP000011715">
    <property type="component" value="Unassembled WGS sequence"/>
</dbReference>
<organism evidence="8 9">
    <name type="scientific">Magnaporthiopsis poae (strain ATCC 64411 / 73-15)</name>
    <name type="common">Kentucky bluegrass fungus</name>
    <name type="synonym">Magnaporthe poae</name>
    <dbReference type="NCBI Taxonomy" id="644358"/>
    <lineage>
        <taxon>Eukaryota</taxon>
        <taxon>Fungi</taxon>
        <taxon>Dikarya</taxon>
        <taxon>Ascomycota</taxon>
        <taxon>Pezizomycotina</taxon>
        <taxon>Sordariomycetes</taxon>
        <taxon>Sordariomycetidae</taxon>
        <taxon>Magnaporthales</taxon>
        <taxon>Magnaporthaceae</taxon>
        <taxon>Magnaporthiopsis</taxon>
    </lineage>
</organism>
<dbReference type="eggNOG" id="KOG2765">
    <property type="taxonomic scope" value="Eukaryota"/>
</dbReference>
<keyword evidence="4 5" id="KW-0472">Membrane</keyword>
<dbReference type="EMBL" id="ADBL01001790">
    <property type="status" value="NOT_ANNOTATED_CDS"/>
    <property type="molecule type" value="Genomic_DNA"/>
</dbReference>
<dbReference type="STRING" id="644358.A0A0C4E4L8"/>
<dbReference type="EnsemblFungi" id="MAPG_07415T0">
    <property type="protein sequence ID" value="MAPG_07415T0"/>
    <property type="gene ID" value="MAPG_07415"/>
</dbReference>
<dbReference type="AlphaFoldDB" id="A0A0C4E4L8"/>
<reference evidence="8" key="4">
    <citation type="journal article" date="2015" name="G3 (Bethesda)">
        <title>Genome sequences of three phytopathogenic species of the Magnaporthaceae family of fungi.</title>
        <authorList>
            <person name="Okagaki L.H."/>
            <person name="Nunes C.C."/>
            <person name="Sailsbery J."/>
            <person name="Clay B."/>
            <person name="Brown D."/>
            <person name="John T."/>
            <person name="Oh Y."/>
            <person name="Young N."/>
            <person name="Fitzgerald M."/>
            <person name="Haas B.J."/>
            <person name="Zeng Q."/>
            <person name="Young S."/>
            <person name="Adiconis X."/>
            <person name="Fan L."/>
            <person name="Levin J.Z."/>
            <person name="Mitchell T.K."/>
            <person name="Okubara P.A."/>
            <person name="Farman M.L."/>
            <person name="Kohn L.M."/>
            <person name="Birren B."/>
            <person name="Ma L.-J."/>
            <person name="Dean R.A."/>
        </authorList>
    </citation>
    <scope>NUCLEOTIDE SEQUENCE</scope>
    <source>
        <strain evidence="8">ATCC 64411 / 73-15</strain>
    </source>
</reference>
<gene>
    <name evidence="7" type="ORF">MAPG_07415</name>
</gene>
<feature type="transmembrane region" description="Helical" evidence="5">
    <location>
        <begin position="88"/>
        <end position="108"/>
    </location>
</feature>
<reference evidence="7" key="1">
    <citation type="submission" date="2010-05" db="EMBL/GenBank/DDBJ databases">
        <title>The Genome Sequence of Magnaporthe poae strain ATCC 64411.</title>
        <authorList>
            <consortium name="The Broad Institute Genome Sequencing Platform"/>
            <consortium name="Broad Institute Genome Sequencing Center for Infectious Disease"/>
            <person name="Ma L.-J."/>
            <person name="Dead R."/>
            <person name="Young S."/>
            <person name="Zeng Q."/>
            <person name="Koehrsen M."/>
            <person name="Alvarado L."/>
            <person name="Berlin A."/>
            <person name="Chapman S.B."/>
            <person name="Chen Z."/>
            <person name="Freedman E."/>
            <person name="Gellesch M."/>
            <person name="Goldberg J."/>
            <person name="Griggs A."/>
            <person name="Gujja S."/>
            <person name="Heilman E.R."/>
            <person name="Heiman D."/>
            <person name="Hepburn T."/>
            <person name="Howarth C."/>
            <person name="Jen D."/>
            <person name="Larson L."/>
            <person name="Mehta T."/>
            <person name="Neiman D."/>
            <person name="Pearson M."/>
            <person name="Roberts A."/>
            <person name="Saif S."/>
            <person name="Shea T."/>
            <person name="Shenoy N."/>
            <person name="Sisk P."/>
            <person name="Stolte C."/>
            <person name="Sykes S."/>
            <person name="Walk T."/>
            <person name="White J."/>
            <person name="Yandava C."/>
            <person name="Haas B."/>
            <person name="Nusbaum C."/>
            <person name="Birren B."/>
        </authorList>
    </citation>
    <scope>NUCLEOTIDE SEQUENCE</scope>
    <source>
        <strain evidence="7">ATCC 64411</strain>
    </source>
</reference>
<keyword evidence="2 5" id="KW-0812">Transmembrane</keyword>
<evidence type="ECO:0000313" key="7">
    <source>
        <dbReference type="EMBL" id="KLU88429.1"/>
    </source>
</evidence>
<dbReference type="SUPFAM" id="SSF103481">
    <property type="entry name" value="Multidrug resistance efflux transporter EmrE"/>
    <property type="match status" value="2"/>
</dbReference>
<protein>
    <recommendedName>
        <fullName evidence="6">EamA domain-containing protein</fullName>
    </recommendedName>
</protein>
<feature type="transmembrane region" description="Helical" evidence="5">
    <location>
        <begin position="50"/>
        <end position="68"/>
    </location>
</feature>
<dbReference type="VEuPathDB" id="FungiDB:MAPG_07415"/>
<reference evidence="9" key="2">
    <citation type="submission" date="2010-05" db="EMBL/GenBank/DDBJ databases">
        <title>The genome sequence of Magnaporthe poae strain ATCC 64411.</title>
        <authorList>
            <person name="Ma L.-J."/>
            <person name="Dead R."/>
            <person name="Young S."/>
            <person name="Zeng Q."/>
            <person name="Koehrsen M."/>
            <person name="Alvarado L."/>
            <person name="Berlin A."/>
            <person name="Chapman S.B."/>
            <person name="Chen Z."/>
            <person name="Freedman E."/>
            <person name="Gellesch M."/>
            <person name="Goldberg J."/>
            <person name="Griggs A."/>
            <person name="Gujja S."/>
            <person name="Heilman E.R."/>
            <person name="Heiman D."/>
            <person name="Hepburn T."/>
            <person name="Howarth C."/>
            <person name="Jen D."/>
            <person name="Larson L."/>
            <person name="Mehta T."/>
            <person name="Neiman D."/>
            <person name="Pearson M."/>
            <person name="Roberts A."/>
            <person name="Saif S."/>
            <person name="Shea T."/>
            <person name="Shenoy N."/>
            <person name="Sisk P."/>
            <person name="Stolte C."/>
            <person name="Sykes S."/>
            <person name="Walk T."/>
            <person name="White J."/>
            <person name="Yandava C."/>
            <person name="Haas B."/>
            <person name="Nusbaum C."/>
            <person name="Birren B."/>
        </authorList>
    </citation>
    <scope>NUCLEOTIDE SEQUENCE [LARGE SCALE GENOMIC DNA]</scope>
    <source>
        <strain evidence="9">ATCC 64411 / 73-15</strain>
    </source>
</reference>
<feature type="domain" description="EamA" evidence="6">
    <location>
        <begin position="4"/>
        <end position="65"/>
    </location>
</feature>
<evidence type="ECO:0000256" key="2">
    <source>
        <dbReference type="ARBA" id="ARBA00022692"/>
    </source>
</evidence>
<evidence type="ECO:0000256" key="5">
    <source>
        <dbReference type="SAM" id="Phobius"/>
    </source>
</evidence>
<feature type="transmembrane region" description="Helical" evidence="5">
    <location>
        <begin position="213"/>
        <end position="231"/>
    </location>
</feature>
<evidence type="ECO:0000256" key="1">
    <source>
        <dbReference type="ARBA" id="ARBA00004141"/>
    </source>
</evidence>
<evidence type="ECO:0000256" key="3">
    <source>
        <dbReference type="ARBA" id="ARBA00022989"/>
    </source>
</evidence>
<dbReference type="EMBL" id="GL876971">
    <property type="protein sequence ID" value="KLU88429.1"/>
    <property type="molecule type" value="Genomic_DNA"/>
</dbReference>
<evidence type="ECO:0000313" key="9">
    <source>
        <dbReference type="Proteomes" id="UP000011715"/>
    </source>
</evidence>
<dbReference type="OMA" id="WEIAKCG"/>
<evidence type="ECO:0000313" key="8">
    <source>
        <dbReference type="EnsemblFungi" id="MAPG_07415T0"/>
    </source>
</evidence>
<comment type="subcellular location">
    <subcellularLocation>
        <location evidence="1">Membrane</location>
        <topology evidence="1">Multi-pass membrane protein</topology>
    </subcellularLocation>
</comment>
<keyword evidence="3 5" id="KW-1133">Transmembrane helix</keyword>
<dbReference type="InterPro" id="IPR037185">
    <property type="entry name" value="EmrE-like"/>
</dbReference>
<dbReference type="PANTHER" id="PTHR23051">
    <property type="entry name" value="SOLUTE CARRIER FAMILY 35, MEMBER F5"/>
    <property type="match status" value="1"/>
</dbReference>
<sequence length="250" mass="27669">MLWFLANYFASACLEYTSVGSVTILTSTSSVWTLILCAVMRVESFTVRKLCGVLAGLAGVVLISTVDLSGKSDEDRGNFPHKSTAEMAIGDSMAFVSAIIYGLYVTVMKRRVGNEDHVNMPLFFGLVGLLNLILLWPVFFLLHFTGIETFALPPSGKIWGIILLNSLSSFVSDMSWAYAMLLTTPLVVTMGLSLTIPLSLVGEMIQYHQYASWVYWVGACIVLLSFVFINHESHEDEDPRDRHHGTTDQV</sequence>
<feature type="transmembrane region" description="Helical" evidence="5">
    <location>
        <begin position="120"/>
        <end position="144"/>
    </location>
</feature>
<reference evidence="8" key="5">
    <citation type="submission" date="2015-06" db="UniProtKB">
        <authorList>
            <consortium name="EnsemblFungi"/>
        </authorList>
    </citation>
    <scope>IDENTIFICATION</scope>
    <source>
        <strain evidence="8">ATCC 64411</strain>
    </source>
</reference>
<dbReference type="GO" id="GO:0000329">
    <property type="term" value="C:fungal-type vacuole membrane"/>
    <property type="evidence" value="ECO:0007669"/>
    <property type="project" value="TreeGrafter"/>
</dbReference>
<dbReference type="OrthoDB" id="1436450at2759"/>
<accession>A0A0C4E4L8</accession>
<evidence type="ECO:0000256" key="4">
    <source>
        <dbReference type="ARBA" id="ARBA00023136"/>
    </source>
</evidence>
<feature type="domain" description="EamA" evidence="6">
    <location>
        <begin position="89"/>
        <end position="230"/>
    </location>
</feature>